<reference evidence="1 2" key="1">
    <citation type="submission" date="2024-03" db="EMBL/GenBank/DDBJ databases">
        <title>Bacilli Hybrid Assemblies.</title>
        <authorList>
            <person name="Kovac J."/>
        </authorList>
    </citation>
    <scope>NUCLEOTIDE SEQUENCE [LARGE SCALE GENOMIC DNA]</scope>
    <source>
        <strain evidence="1 2">FSL R7-0666</strain>
    </source>
</reference>
<dbReference type="RefSeq" id="WP_343129668.1">
    <property type="nucleotide sequence ID" value="NZ_JBCITK010000001.1"/>
</dbReference>
<organism evidence="1 2">
    <name type="scientific">Alkalicoccobacillus gibsonii</name>
    <dbReference type="NCBI Taxonomy" id="79881"/>
    <lineage>
        <taxon>Bacteria</taxon>
        <taxon>Bacillati</taxon>
        <taxon>Bacillota</taxon>
        <taxon>Bacilli</taxon>
        <taxon>Bacillales</taxon>
        <taxon>Bacillaceae</taxon>
        <taxon>Alkalicoccobacillus</taxon>
    </lineage>
</organism>
<keyword evidence="2" id="KW-1185">Reference proteome</keyword>
<protein>
    <submittedName>
        <fullName evidence="1">SIMPL domain-containing protein</fullName>
    </submittedName>
</protein>
<dbReference type="Gene3D" id="3.30.110.170">
    <property type="entry name" value="Protein of unknown function (DUF541), domain 1"/>
    <property type="match status" value="1"/>
</dbReference>
<gene>
    <name evidence="1" type="ORF">MKY91_05230</name>
</gene>
<proteinExistence type="predicted"/>
<name>A0ABU9VH60_9BACI</name>
<dbReference type="Proteomes" id="UP001418796">
    <property type="component" value="Unassembled WGS sequence"/>
</dbReference>
<comment type="caution">
    <text evidence="1">The sequence shown here is derived from an EMBL/GenBank/DDBJ whole genome shotgun (WGS) entry which is preliminary data.</text>
</comment>
<sequence>MSQAEQTIKVQGESILSVRPDQLSITLGVKTENQTVQQAQTENADAIQAIINSLMSLGIPGEQIQTVVYQIDPQYDYVDGTQVFRAYLVTHLLEITVTDLTLAGTIIDQAVANGANSISGTQFTLANASGATLQALDQAMNNAYQKAQAISRTISVSLNPLPVWVREVSVNEAGVVRPLALFDATQQTSIQPGLIDIKAVVEVLFNYG</sequence>
<dbReference type="InterPro" id="IPR052022">
    <property type="entry name" value="26kDa_periplasmic_antigen"/>
</dbReference>
<dbReference type="PANTHER" id="PTHR34387:SF1">
    <property type="entry name" value="PERIPLASMIC IMMUNOGENIC PROTEIN"/>
    <property type="match status" value="1"/>
</dbReference>
<dbReference type="PANTHER" id="PTHR34387">
    <property type="entry name" value="SLR1258 PROTEIN"/>
    <property type="match status" value="1"/>
</dbReference>
<accession>A0ABU9VH60</accession>
<evidence type="ECO:0000313" key="2">
    <source>
        <dbReference type="Proteomes" id="UP001418796"/>
    </source>
</evidence>
<dbReference type="EMBL" id="JBCITK010000001">
    <property type="protein sequence ID" value="MEN0642558.1"/>
    <property type="molecule type" value="Genomic_DNA"/>
</dbReference>
<dbReference type="InterPro" id="IPR007497">
    <property type="entry name" value="SIMPL/DUF541"/>
</dbReference>
<evidence type="ECO:0000313" key="1">
    <source>
        <dbReference type="EMBL" id="MEN0642558.1"/>
    </source>
</evidence>
<dbReference type="Gene3D" id="3.30.70.2970">
    <property type="entry name" value="Protein of unknown function (DUF541), domain 2"/>
    <property type="match status" value="1"/>
</dbReference>
<dbReference type="Pfam" id="PF04402">
    <property type="entry name" value="SIMPL"/>
    <property type="match status" value="1"/>
</dbReference>